<comment type="caution">
    <text evidence="13">The sequence shown here is derived from an EMBL/GenBank/DDBJ whole genome shotgun (WGS) entry which is preliminary data.</text>
</comment>
<dbReference type="InterPro" id="IPR006260">
    <property type="entry name" value="TonB/TolA_C"/>
</dbReference>
<feature type="compositionally biased region" description="Basic and acidic residues" evidence="11">
    <location>
        <begin position="157"/>
        <end position="190"/>
    </location>
</feature>
<keyword evidence="10" id="KW-0735">Signal-anchor</keyword>
<dbReference type="PANTHER" id="PTHR33446">
    <property type="entry name" value="PROTEIN TONB-RELATED"/>
    <property type="match status" value="1"/>
</dbReference>
<gene>
    <name evidence="13" type="ORF">BJF93_23380</name>
</gene>
<evidence type="ECO:0000256" key="8">
    <source>
        <dbReference type="ARBA" id="ARBA00022989"/>
    </source>
</evidence>
<dbReference type="PANTHER" id="PTHR33446:SF2">
    <property type="entry name" value="PROTEIN TONB"/>
    <property type="match status" value="1"/>
</dbReference>
<dbReference type="Proteomes" id="UP000186364">
    <property type="component" value="Unassembled WGS sequence"/>
</dbReference>
<keyword evidence="8" id="KW-1133">Transmembrane helix</keyword>
<feature type="domain" description="TonB C-terminal" evidence="12">
    <location>
        <begin position="240"/>
        <end position="330"/>
    </location>
</feature>
<evidence type="ECO:0000313" key="14">
    <source>
        <dbReference type="Proteomes" id="UP000186364"/>
    </source>
</evidence>
<dbReference type="GO" id="GO:0098797">
    <property type="term" value="C:plasma membrane protein complex"/>
    <property type="evidence" value="ECO:0007669"/>
    <property type="project" value="TreeGrafter"/>
</dbReference>
<evidence type="ECO:0000256" key="3">
    <source>
        <dbReference type="ARBA" id="ARBA00022448"/>
    </source>
</evidence>
<keyword evidence="3 10" id="KW-0813">Transport</keyword>
<evidence type="ECO:0000256" key="4">
    <source>
        <dbReference type="ARBA" id="ARBA00022475"/>
    </source>
</evidence>
<evidence type="ECO:0000256" key="10">
    <source>
        <dbReference type="RuleBase" id="RU362123"/>
    </source>
</evidence>
<evidence type="ECO:0000256" key="11">
    <source>
        <dbReference type="SAM" id="MobiDB-lite"/>
    </source>
</evidence>
<dbReference type="AlphaFoldDB" id="A0A1Q9B2S4"/>
<protein>
    <recommendedName>
        <fullName evidence="10">Protein TonB</fullName>
    </recommendedName>
</protein>
<evidence type="ECO:0000256" key="5">
    <source>
        <dbReference type="ARBA" id="ARBA00022519"/>
    </source>
</evidence>
<feature type="compositionally biased region" description="Low complexity" evidence="11">
    <location>
        <begin position="122"/>
        <end position="131"/>
    </location>
</feature>
<dbReference type="Gene3D" id="3.30.1150.10">
    <property type="match status" value="1"/>
</dbReference>
<dbReference type="InterPro" id="IPR003538">
    <property type="entry name" value="TonB"/>
</dbReference>
<comment type="function">
    <text evidence="10">Interacts with outer membrane receptor proteins that carry out high-affinity binding and energy dependent uptake into the periplasmic space of specific substrates. It could act to transduce energy from the cytoplasmic membrane to specific energy-requiring processes in the outer membrane, resulting in the release into the periplasm of ligands bound by these outer membrane proteins.</text>
</comment>
<evidence type="ECO:0000256" key="9">
    <source>
        <dbReference type="ARBA" id="ARBA00023136"/>
    </source>
</evidence>
<dbReference type="SUPFAM" id="SSF74653">
    <property type="entry name" value="TolA/TonB C-terminal domain"/>
    <property type="match status" value="1"/>
</dbReference>
<name>A0A1Q9B2S4_9HYPH</name>
<sequence>MSKTLRWTVGIGLSLCLHAVAGAVILMPKTEAPDMLEGGQAMQVAMLGNAFEETLQAGAPNEVLSPSEQPTETAEIDPLAPTEIAPETVTPQTSESVAPQEIAPNQPVQTATVPLEPPAPPVDADVVMPEESLPPVSQTPPDVVAAAPPVETVVPLERPEPPKPEKPQPPKPELSKKPEPKKVAERETPRRAKPTGGEKGAARESARKGEADGAETANAATSSAGSSGRSSDAGNAAASRYQQMIQSRLRRANKYPSEAQRDGLRGTVVVSFLIGPGGSVSRVSVLSSSGSAVLDQAAMDNVRRAAPFPAIPAAVDRTSWLFKVPLEFKR</sequence>
<keyword evidence="5 10" id="KW-0997">Cell inner membrane</keyword>
<dbReference type="NCBIfam" id="TIGR01352">
    <property type="entry name" value="tonB_Cterm"/>
    <property type="match status" value="1"/>
</dbReference>
<dbReference type="GO" id="GO:0055085">
    <property type="term" value="P:transmembrane transport"/>
    <property type="evidence" value="ECO:0007669"/>
    <property type="project" value="InterPro"/>
</dbReference>
<reference evidence="13 14" key="1">
    <citation type="submission" date="2016-09" db="EMBL/GenBank/DDBJ databases">
        <title>Rhizobium sp. nov., a novel species isolated from the rice rhizosphere.</title>
        <authorList>
            <person name="Zhao J."/>
            <person name="Zhang X."/>
        </authorList>
    </citation>
    <scope>NUCLEOTIDE SEQUENCE [LARGE SCALE GENOMIC DNA]</scope>
    <source>
        <strain evidence="13 14">1.7048</strain>
    </source>
</reference>
<keyword evidence="4 10" id="KW-1003">Cell membrane</keyword>
<dbReference type="OrthoDB" id="8448705at2"/>
<dbReference type="EMBL" id="MKIP01000026">
    <property type="protein sequence ID" value="OLP62308.1"/>
    <property type="molecule type" value="Genomic_DNA"/>
</dbReference>
<feature type="compositionally biased region" description="Low complexity" evidence="11">
    <location>
        <begin position="140"/>
        <end position="156"/>
    </location>
</feature>
<dbReference type="RefSeq" id="WP_075625608.1">
    <property type="nucleotide sequence ID" value="NZ_FOAM01000016.1"/>
</dbReference>
<keyword evidence="9" id="KW-0472">Membrane</keyword>
<keyword evidence="6" id="KW-0812">Transmembrane</keyword>
<dbReference type="GO" id="GO:0031992">
    <property type="term" value="F:energy transducer activity"/>
    <property type="evidence" value="ECO:0007669"/>
    <property type="project" value="InterPro"/>
</dbReference>
<dbReference type="InterPro" id="IPR051045">
    <property type="entry name" value="TonB-dependent_transducer"/>
</dbReference>
<dbReference type="PROSITE" id="PS52015">
    <property type="entry name" value="TONB_CTD"/>
    <property type="match status" value="1"/>
</dbReference>
<comment type="subcellular location">
    <subcellularLocation>
        <location evidence="1 10">Cell inner membrane</location>
        <topology evidence="1 10">Single-pass membrane protein</topology>
        <orientation evidence="1 10">Periplasmic side</orientation>
    </subcellularLocation>
</comment>
<accession>A0A1Q9B2S4</accession>
<feature type="region of interest" description="Disordered" evidence="11">
    <location>
        <begin position="61"/>
        <end position="82"/>
    </location>
</feature>
<keyword evidence="14" id="KW-1185">Reference proteome</keyword>
<dbReference type="PRINTS" id="PR01374">
    <property type="entry name" value="TONBPROTEIN"/>
</dbReference>
<evidence type="ECO:0000256" key="2">
    <source>
        <dbReference type="ARBA" id="ARBA00006555"/>
    </source>
</evidence>
<organism evidence="13 14">
    <name type="scientific">Xaviernesmea oryzae</name>
    <dbReference type="NCBI Taxonomy" id="464029"/>
    <lineage>
        <taxon>Bacteria</taxon>
        <taxon>Pseudomonadati</taxon>
        <taxon>Pseudomonadota</taxon>
        <taxon>Alphaproteobacteria</taxon>
        <taxon>Hyphomicrobiales</taxon>
        <taxon>Rhizobiaceae</taxon>
        <taxon>Rhizobium/Agrobacterium group</taxon>
        <taxon>Xaviernesmea</taxon>
    </lineage>
</organism>
<proteinExistence type="inferred from homology"/>
<dbReference type="InterPro" id="IPR037682">
    <property type="entry name" value="TonB_C"/>
</dbReference>
<evidence type="ECO:0000256" key="7">
    <source>
        <dbReference type="ARBA" id="ARBA00022927"/>
    </source>
</evidence>
<comment type="similarity">
    <text evidence="2 10">Belongs to the TonB family.</text>
</comment>
<dbReference type="GO" id="GO:0030288">
    <property type="term" value="C:outer membrane-bounded periplasmic space"/>
    <property type="evidence" value="ECO:0007669"/>
    <property type="project" value="InterPro"/>
</dbReference>
<feature type="compositionally biased region" description="Low complexity" evidence="11">
    <location>
        <begin position="214"/>
        <end position="240"/>
    </location>
</feature>
<keyword evidence="7 10" id="KW-0653">Protein transport</keyword>
<dbReference type="Pfam" id="PF03544">
    <property type="entry name" value="TonB_C"/>
    <property type="match status" value="1"/>
</dbReference>
<evidence type="ECO:0000256" key="1">
    <source>
        <dbReference type="ARBA" id="ARBA00004383"/>
    </source>
</evidence>
<feature type="region of interest" description="Disordered" evidence="11">
    <location>
        <begin position="110"/>
        <end position="241"/>
    </location>
</feature>
<dbReference type="GO" id="GO:0015891">
    <property type="term" value="P:siderophore transport"/>
    <property type="evidence" value="ECO:0007669"/>
    <property type="project" value="InterPro"/>
</dbReference>
<evidence type="ECO:0000259" key="12">
    <source>
        <dbReference type="PROSITE" id="PS52015"/>
    </source>
</evidence>
<evidence type="ECO:0000256" key="6">
    <source>
        <dbReference type="ARBA" id="ARBA00022692"/>
    </source>
</evidence>
<feature type="compositionally biased region" description="Basic and acidic residues" evidence="11">
    <location>
        <begin position="200"/>
        <end position="211"/>
    </location>
</feature>
<dbReference type="GO" id="GO:0015031">
    <property type="term" value="P:protein transport"/>
    <property type="evidence" value="ECO:0007669"/>
    <property type="project" value="UniProtKB-UniRule"/>
</dbReference>
<evidence type="ECO:0000313" key="13">
    <source>
        <dbReference type="EMBL" id="OLP62308.1"/>
    </source>
</evidence>